<organism evidence="1 2">
    <name type="scientific">Sinorhizobium americanum</name>
    <dbReference type="NCBI Taxonomy" id="194963"/>
    <lineage>
        <taxon>Bacteria</taxon>
        <taxon>Pseudomonadati</taxon>
        <taxon>Pseudomonadota</taxon>
        <taxon>Alphaproteobacteria</taxon>
        <taxon>Hyphomicrobiales</taxon>
        <taxon>Rhizobiaceae</taxon>
        <taxon>Sinorhizobium/Ensifer group</taxon>
        <taxon>Sinorhizobium</taxon>
    </lineage>
</organism>
<reference evidence="1 2" key="1">
    <citation type="journal article" date="2014" name="Syst. Appl. Microbiol.">
        <title>Microsymbionts of Phaseolus vulgaris in acid and alkaline soils of Mexico.</title>
        <authorList>
            <person name="Verastegui-Valdes M.M."/>
            <person name="Zhang Y.J."/>
            <person name="Rivera-Orduna F.N."/>
            <person name="Cheng H.P."/>
            <person name="Sui X.H."/>
            <person name="Wang E.T."/>
        </authorList>
    </citation>
    <scope>NUCLEOTIDE SEQUENCE [LARGE SCALE GENOMIC DNA]</scope>
    <source>
        <strain evidence="1 2">FG01</strain>
    </source>
</reference>
<sequence length="63" mass="6571">MISSAGFWLHLGGGMSGGCSAAARFGIGIFDDCLGGGRVPQVVVFSIRRGEVKHLLTVRSYGD</sequence>
<proteinExistence type="predicted"/>
<name>A0A2S3YN79_9HYPH</name>
<dbReference type="AlphaFoldDB" id="A0A2S3YN79"/>
<evidence type="ECO:0000313" key="1">
    <source>
        <dbReference type="EMBL" id="POH30539.1"/>
    </source>
</evidence>
<evidence type="ECO:0000313" key="2">
    <source>
        <dbReference type="Proteomes" id="UP000237511"/>
    </source>
</evidence>
<dbReference type="Proteomes" id="UP000237511">
    <property type="component" value="Unassembled WGS sequence"/>
</dbReference>
<gene>
    <name evidence="1" type="ORF">ATY31_14830</name>
</gene>
<comment type="caution">
    <text evidence="1">The sequence shown here is derived from an EMBL/GenBank/DDBJ whole genome shotgun (WGS) entry which is preliminary data.</text>
</comment>
<protein>
    <submittedName>
        <fullName evidence="1">Uncharacterized protein</fullName>
    </submittedName>
</protein>
<accession>A0A2S3YN79</accession>
<dbReference type="EMBL" id="LODU01000034">
    <property type="protein sequence ID" value="POH30539.1"/>
    <property type="molecule type" value="Genomic_DNA"/>
</dbReference>